<organism evidence="1 2">
    <name type="scientific">Brucella daejeonensis</name>
    <dbReference type="NCBI Taxonomy" id="659015"/>
    <lineage>
        <taxon>Bacteria</taxon>
        <taxon>Pseudomonadati</taxon>
        <taxon>Pseudomonadota</taxon>
        <taxon>Alphaproteobacteria</taxon>
        <taxon>Hyphomicrobiales</taxon>
        <taxon>Brucellaceae</taxon>
        <taxon>Brucella/Ochrobactrum group</taxon>
        <taxon>Brucella</taxon>
    </lineage>
</organism>
<evidence type="ECO:0000313" key="2">
    <source>
        <dbReference type="Proteomes" id="UP000555546"/>
    </source>
</evidence>
<keyword evidence="2" id="KW-1185">Reference proteome</keyword>
<dbReference type="Proteomes" id="UP000555546">
    <property type="component" value="Unassembled WGS sequence"/>
</dbReference>
<accession>A0A7W9AZR5</accession>
<comment type="caution">
    <text evidence="1">The sequence shown here is derived from an EMBL/GenBank/DDBJ whole genome shotgun (WGS) entry which is preliminary data.</text>
</comment>
<dbReference type="RefSeq" id="WP_183655589.1">
    <property type="nucleotide sequence ID" value="NZ_JACIJG010000015.1"/>
</dbReference>
<dbReference type="Pfam" id="PF25691">
    <property type="entry name" value="BW3TFN"/>
    <property type="match status" value="1"/>
</dbReference>
<gene>
    <name evidence="1" type="ORF">FHS76_003515</name>
</gene>
<dbReference type="EMBL" id="JACIJG010000015">
    <property type="protein sequence ID" value="MBB5703608.1"/>
    <property type="molecule type" value="Genomic_DNA"/>
</dbReference>
<protein>
    <submittedName>
        <fullName evidence="1">Uncharacterized protein</fullName>
    </submittedName>
</protein>
<dbReference type="AlphaFoldDB" id="A0A7W9AZR5"/>
<name>A0A7W9AZR5_9HYPH</name>
<sequence>MAVFTQDGRIVVAQALFESTFFLAVGEGLPEWDDVPAPSTPEEQAARDAEWTVLTDLDNKVGLTRTRDKFFVTPDLEGDIAMADGARYSQSEEPTPYIFVRFQLDLADASGTTLRETGMFVGVEISETVPAGQMYIPLADVTTAGKMIEVDRFAPIVRDGSIGQTFTYVMTM</sequence>
<dbReference type="InterPro" id="IPR058040">
    <property type="entry name" value="BW3TFN"/>
</dbReference>
<reference evidence="1 2" key="1">
    <citation type="submission" date="2020-08" db="EMBL/GenBank/DDBJ databases">
        <title>Genomic Encyclopedia of Type Strains, Phase IV (KMG-IV): sequencing the most valuable type-strain genomes for metagenomic binning, comparative biology and taxonomic classification.</title>
        <authorList>
            <person name="Goeker M."/>
        </authorList>
    </citation>
    <scope>NUCLEOTIDE SEQUENCE [LARGE SCALE GENOMIC DNA]</scope>
    <source>
        <strain evidence="1 2">DSM 26944</strain>
    </source>
</reference>
<proteinExistence type="predicted"/>
<evidence type="ECO:0000313" key="1">
    <source>
        <dbReference type="EMBL" id="MBB5703608.1"/>
    </source>
</evidence>